<dbReference type="InterPro" id="IPR018060">
    <property type="entry name" value="HTH_AraC"/>
</dbReference>
<evidence type="ECO:0000256" key="4">
    <source>
        <dbReference type="SAM" id="MobiDB-lite"/>
    </source>
</evidence>
<feature type="domain" description="HTH araC/xylS-type" evidence="5">
    <location>
        <begin position="220"/>
        <end position="321"/>
    </location>
</feature>
<evidence type="ECO:0000313" key="7">
    <source>
        <dbReference type="Proteomes" id="UP000248887"/>
    </source>
</evidence>
<keyword evidence="2" id="KW-0238">DNA-binding</keyword>
<evidence type="ECO:0000259" key="5">
    <source>
        <dbReference type="PROSITE" id="PS01124"/>
    </source>
</evidence>
<dbReference type="SMART" id="SM00342">
    <property type="entry name" value="HTH_ARAC"/>
    <property type="match status" value="1"/>
</dbReference>
<feature type="compositionally biased region" description="Low complexity" evidence="4">
    <location>
        <begin position="339"/>
        <end position="354"/>
    </location>
</feature>
<dbReference type="GO" id="GO:0016811">
    <property type="term" value="F:hydrolase activity, acting on carbon-nitrogen (but not peptide) bonds, in linear amides"/>
    <property type="evidence" value="ECO:0007669"/>
    <property type="project" value="InterPro"/>
</dbReference>
<proteinExistence type="predicted"/>
<dbReference type="SUPFAM" id="SSF46689">
    <property type="entry name" value="Homeodomain-like"/>
    <property type="match status" value="1"/>
</dbReference>
<sequence>MNRAVPISINAFPASKQEAAWRETLASLGLVAQLSDTDAFHFGEVSIKRSPTQATFALLRSAAQKLTALGQTATKSREPARSDAPILIGFVTYGRGHLTDSGRRAAEFADGDLWVCDPANPFSVQFRNDFELLLLCLPRERLVGRFGRAATVPTLVLGETVSAAAARPLMRALGSHFAVMEDGDVMAAELAATELVLSALLAEARPEEDNATQVQAAHYARICAQIEARLREPDLSVNDIASAEGLSARYIQRLFEGQDRSFSDYVRHRRLEQCRLDLVNPQHADRSIAEIGFRWGFSDQAHFSRVFSAAYAISPRDYRKSSGATVETRWTRGRPMHSGARPVRPAPTAATGAETPDRPAPVRPREVVEPGHHHLPVSRETVHWGYLSRSIAPALRVRSGAQVTIETLTQHAYDDHERMIAGDPGAESVFHWTADYKAVDRRGAGPVNASIFGRGAGEGFGVHICTGPIFVHGAEPGDVLEVEILDLKPRPSANPAHAGYAFGSNAAAAWGFHHDDVLDEPRKREVITIYRTDAAGESGFAEAVYSFHWTPQTDPFGVVHETIDYPGVPVDHRRIEKREGVLAGARIPVRPHFGFIAVAPRESDMVDSVPPGYFGGNIDNWRAGKGSSVYLPVAVPGALLSIGDPHLAQGDGEISGTGLECSLTGEIRLVLHKRGETHKHFLNGLGAPLIETADAWLLHGFSYTNYLRELGRNAQSEVFKRSSLSRALRSAFRAARKFLMERYGLDEDEAISLISVAVDFGVTQVADGNWGVHARISKEIFPQRSAPSR</sequence>
<gene>
    <name evidence="6" type="ORF">DI549_05845</name>
</gene>
<dbReference type="GO" id="GO:0003700">
    <property type="term" value="F:DNA-binding transcription factor activity"/>
    <property type="evidence" value="ECO:0007669"/>
    <property type="project" value="InterPro"/>
</dbReference>
<dbReference type="PROSITE" id="PS01124">
    <property type="entry name" value="HTH_ARAC_FAMILY_2"/>
    <property type="match status" value="1"/>
</dbReference>
<dbReference type="Gene3D" id="3.10.28.20">
    <property type="entry name" value="Acetamidase/Formamidase-like domains"/>
    <property type="match status" value="1"/>
</dbReference>
<evidence type="ECO:0000256" key="1">
    <source>
        <dbReference type="ARBA" id="ARBA00023015"/>
    </source>
</evidence>
<dbReference type="GO" id="GO:0043565">
    <property type="term" value="F:sequence-specific DNA binding"/>
    <property type="evidence" value="ECO:0007669"/>
    <property type="project" value="InterPro"/>
</dbReference>
<dbReference type="InterPro" id="IPR020449">
    <property type="entry name" value="Tscrpt_reg_AraC-type_HTH"/>
</dbReference>
<dbReference type="Gene3D" id="1.10.10.60">
    <property type="entry name" value="Homeodomain-like"/>
    <property type="match status" value="1"/>
</dbReference>
<accession>A0A2W5R557</accession>
<feature type="region of interest" description="Disordered" evidence="4">
    <location>
        <begin position="322"/>
        <end position="374"/>
    </location>
</feature>
<evidence type="ECO:0000313" key="6">
    <source>
        <dbReference type="EMBL" id="PZQ84132.1"/>
    </source>
</evidence>
<dbReference type="SUPFAM" id="SSF141130">
    <property type="entry name" value="Acetamidase/Formamidase-like"/>
    <property type="match status" value="1"/>
</dbReference>
<dbReference type="Proteomes" id="UP000248887">
    <property type="component" value="Unassembled WGS sequence"/>
</dbReference>
<reference evidence="6 7" key="1">
    <citation type="submission" date="2017-08" db="EMBL/GenBank/DDBJ databases">
        <title>Infants hospitalized years apart are colonized by the same room-sourced microbial strains.</title>
        <authorList>
            <person name="Brooks B."/>
            <person name="Olm M.R."/>
            <person name="Firek B.A."/>
            <person name="Baker R."/>
            <person name="Thomas B.C."/>
            <person name="Morowitz M.J."/>
            <person name="Banfield J.F."/>
        </authorList>
    </citation>
    <scope>NUCLEOTIDE SEQUENCE [LARGE SCALE GENOMIC DNA]</scope>
    <source>
        <strain evidence="6">S2_005_001_R2_27</strain>
    </source>
</reference>
<dbReference type="Pfam" id="PF03069">
    <property type="entry name" value="FmdA_AmdA"/>
    <property type="match status" value="1"/>
</dbReference>
<comment type="caution">
    <text evidence="6">The sequence shown here is derived from an EMBL/GenBank/DDBJ whole genome shotgun (WGS) entry which is preliminary data.</text>
</comment>
<dbReference type="Gene3D" id="2.60.120.580">
    <property type="entry name" value="Acetamidase/Formamidase-like domains"/>
    <property type="match status" value="2"/>
</dbReference>
<dbReference type="InterPro" id="IPR009057">
    <property type="entry name" value="Homeodomain-like_sf"/>
</dbReference>
<dbReference type="EMBL" id="QFQD01000013">
    <property type="protein sequence ID" value="PZQ84132.1"/>
    <property type="molecule type" value="Genomic_DNA"/>
</dbReference>
<dbReference type="PRINTS" id="PR00032">
    <property type="entry name" value="HTHARAC"/>
</dbReference>
<organism evidence="6 7">
    <name type="scientific">Ancylobacter novellus</name>
    <name type="common">Thiobacillus novellus</name>
    <dbReference type="NCBI Taxonomy" id="921"/>
    <lineage>
        <taxon>Bacteria</taxon>
        <taxon>Pseudomonadati</taxon>
        <taxon>Pseudomonadota</taxon>
        <taxon>Alphaproteobacteria</taxon>
        <taxon>Hyphomicrobiales</taxon>
        <taxon>Xanthobacteraceae</taxon>
        <taxon>Ancylobacter</taxon>
    </lineage>
</organism>
<dbReference type="InterPro" id="IPR004304">
    <property type="entry name" value="FmdA_AmdA"/>
</dbReference>
<feature type="compositionally biased region" description="Basic and acidic residues" evidence="4">
    <location>
        <begin position="363"/>
        <end position="372"/>
    </location>
</feature>
<dbReference type="PANTHER" id="PTHR31891:SF1">
    <property type="entry name" value="FORMAMIDASE C869.04-RELATED"/>
    <property type="match status" value="1"/>
</dbReference>
<name>A0A2W5R557_ANCNO</name>
<dbReference type="AlphaFoldDB" id="A0A2W5R557"/>
<keyword evidence="3" id="KW-0804">Transcription</keyword>
<dbReference type="InterPro" id="IPR035418">
    <property type="entry name" value="AraC-bd_2"/>
</dbReference>
<dbReference type="Pfam" id="PF14525">
    <property type="entry name" value="AraC_binding_2"/>
    <property type="match status" value="1"/>
</dbReference>
<protein>
    <submittedName>
        <fullName evidence="6">AraC family transcriptional regulator</fullName>
    </submittedName>
</protein>
<evidence type="ECO:0000256" key="2">
    <source>
        <dbReference type="ARBA" id="ARBA00023125"/>
    </source>
</evidence>
<dbReference type="Pfam" id="PF12833">
    <property type="entry name" value="HTH_18"/>
    <property type="match status" value="1"/>
</dbReference>
<keyword evidence="1" id="KW-0805">Transcription regulation</keyword>
<dbReference type="PANTHER" id="PTHR31891">
    <property type="entry name" value="FORMAMIDASE C869.04-RELATED"/>
    <property type="match status" value="1"/>
</dbReference>
<evidence type="ECO:0000256" key="3">
    <source>
        <dbReference type="ARBA" id="ARBA00023163"/>
    </source>
</evidence>